<keyword evidence="3" id="KW-1185">Reference proteome</keyword>
<protein>
    <submittedName>
        <fullName evidence="2">TcfC E-set like domain-containing protein</fullName>
    </submittedName>
</protein>
<organism evidence="2 3">
    <name type="scientific">Microbulbifer variabilis</name>
    <dbReference type="NCBI Taxonomy" id="266805"/>
    <lineage>
        <taxon>Bacteria</taxon>
        <taxon>Pseudomonadati</taxon>
        <taxon>Pseudomonadota</taxon>
        <taxon>Gammaproteobacteria</taxon>
        <taxon>Cellvibrionales</taxon>
        <taxon>Microbulbiferaceae</taxon>
        <taxon>Microbulbifer</taxon>
    </lineage>
</organism>
<dbReference type="RefSeq" id="WP_252084709.1">
    <property type="nucleotide sequence ID" value="NZ_CP092418.1"/>
</dbReference>
<gene>
    <name evidence="2" type="ORF">MJO52_04250</name>
</gene>
<evidence type="ECO:0000259" key="1">
    <source>
        <dbReference type="Pfam" id="PF16967"/>
    </source>
</evidence>
<accession>A0ABY4VHP2</accession>
<dbReference type="Pfam" id="PF16967">
    <property type="entry name" value="TcfC"/>
    <property type="match status" value="1"/>
</dbReference>
<evidence type="ECO:0000313" key="2">
    <source>
        <dbReference type="EMBL" id="USD22350.1"/>
    </source>
</evidence>
<evidence type="ECO:0000313" key="3">
    <source>
        <dbReference type="Proteomes" id="UP001055658"/>
    </source>
</evidence>
<name>A0ABY4VHP2_9GAMM</name>
<reference evidence="2" key="1">
    <citation type="submission" date="2022-02" db="EMBL/GenBank/DDBJ databases">
        <title>Coral-associated bacteria.</title>
        <authorList>
            <person name="Tang K."/>
            <person name="Wang X."/>
        </authorList>
    </citation>
    <scope>NUCLEOTIDE SEQUENCE</scope>
    <source>
        <strain evidence="2">SCSIO 43006</strain>
    </source>
</reference>
<dbReference type="InterPro" id="IPR032636">
    <property type="entry name" value="Pilus_assem_E-set-like_dom"/>
</dbReference>
<dbReference type="EMBL" id="CP092418">
    <property type="protein sequence ID" value="USD22350.1"/>
    <property type="molecule type" value="Genomic_DNA"/>
</dbReference>
<dbReference type="Proteomes" id="UP001055658">
    <property type="component" value="Chromosome"/>
</dbReference>
<sequence>MAGRLNQWHALAFCLAQAIHADSFATTAATFLLETSAPEGFDSLTEPQQLLVDLYYGGRQIGAAPITVDPTHIQFDEPEQLLPLLPELLDRETVIAALADPLPRNSQYLCRSSWQRKCGYLVPEQVAVIYDENRYRLDLFFSAKLLPQEAAISDPYLPASTSEFSIVQNLSGAWSGVESNLGENSHNATLNGNTIISFGESALHAQWSAATAQHNQISALHWSRDYRGRAYSIGLLQPQGGWHYFGNHSSLYGLEMRSSQLSRTDIKYRQGSPLEINMPVRGRVEIYRDQRLIHTEMLEAGNRLLNTSTLPHGSYEIEVRTFDEMGRSLHSHSEFFTKDSLLPAPGEWSWNFYAGQPAHNYSNYQTLPERYQDVLAQGSIARRLSGNLGFFASAASTREQQLYEIGARWIGGFFEVSPSIVTNKDGRSGHRVQALLKTPFATLSAIDTRLDDAADFDQTKGLQLLPLGYSQRSLALQSNLLGGQLSLRLRERDSGYRLLPGEQVDKLDNASKLTSLSFKRNFLQSAKWLGSATFSHHKADGQQYTGLEIELQRRAKHWQHSANLHSERSNHSDHEQRLLLESRWHDRDLWAAEFEQQITAEKRTHGRYLESNSHLAGHFGYLNSTLSFNNVNHSKAFNYLGGFSTNLIVAENTFAWGGERALESAVVIEIDGSDQQNFEVLVDGNRRGYAKGGDRSVINLPAFQSYDLSLRPLDNGFFDYREQSKTFTLYPGNVNSTTYQIEQQLLILGRLTDMGEGLPNTRLFIGEHSTTTDRYGVFQLGINTNKKSLLTQALTWDHCQVPINILSSGDSWLNLGSIEQSKANCHIETTAGLTSAQH</sequence>
<feature type="domain" description="Pilus assembly protein E-set like" evidence="1">
    <location>
        <begin position="271"/>
        <end position="336"/>
    </location>
</feature>
<proteinExistence type="predicted"/>